<comment type="caution">
    <text evidence="1">The sequence shown here is derived from an EMBL/GenBank/DDBJ whole genome shotgun (WGS) entry which is preliminary data.</text>
</comment>
<proteinExistence type="predicted"/>
<sequence length="556" mass="60222">MAFLHSASSECLKEELSLFEIPPTQTAIESSQWVNYKPISTLSDDSPIGFSIPSSGEDYNDLAHTLLSLRVKIRNATVHWAPFTRKQGRGCRHAEKFLYSPTAEVAWIRLERVYALPHEDRPLSEALDDFVYLRVEYDQDLEERDIKSSFSKFVDPKPRVSFELSDVEARVSHGLARTADQHLLFSCALNANPGLGAKTPLNSFPLHVNPAVNKSLGDRLGITRPLYNIAAAGSFTTLCTENGNCDSATLSLFGGAMACLVIQTGNEGDVHNMAMDILSRCRPELVRAGPDAVVPPCSGPQIGSGRPAVKRIEEVHLDLGMFRHAPSPPFSVSNPQVTLHDLTEQEAGCDMIEGSPLVSGDVCVQVADVITFEDLGLAELFEVVCPRCYGAFKHEPRCGSRYECPFCLYSNFGTTPSMSSILASPCFPPSESAISEPGSPVLPPIGILPPPSDSAVSPVSESVPAWQDTSTVPRLELDHIMHDHGVFPGPASCSSGMVTIDAKDQNSGAPGSATGLSLEAPTGVCVSLVRVKIDRQHFDRVVRRAEHESSAEWPTT</sequence>
<name>A0ACC2N3U6_9HYME</name>
<accession>A0ACC2N3U6</accession>
<evidence type="ECO:0000313" key="2">
    <source>
        <dbReference type="Proteomes" id="UP001239111"/>
    </source>
</evidence>
<organism evidence="1 2">
    <name type="scientific">Eretmocerus hayati</name>
    <dbReference type="NCBI Taxonomy" id="131215"/>
    <lineage>
        <taxon>Eukaryota</taxon>
        <taxon>Metazoa</taxon>
        <taxon>Ecdysozoa</taxon>
        <taxon>Arthropoda</taxon>
        <taxon>Hexapoda</taxon>
        <taxon>Insecta</taxon>
        <taxon>Pterygota</taxon>
        <taxon>Neoptera</taxon>
        <taxon>Endopterygota</taxon>
        <taxon>Hymenoptera</taxon>
        <taxon>Apocrita</taxon>
        <taxon>Proctotrupomorpha</taxon>
        <taxon>Chalcidoidea</taxon>
        <taxon>Aphelinidae</taxon>
        <taxon>Aphelininae</taxon>
        <taxon>Eretmocerus</taxon>
    </lineage>
</organism>
<protein>
    <submittedName>
        <fullName evidence="1">Uncharacterized protein</fullName>
    </submittedName>
</protein>
<dbReference type="Proteomes" id="UP001239111">
    <property type="component" value="Chromosome 4"/>
</dbReference>
<dbReference type="EMBL" id="CM056744">
    <property type="protein sequence ID" value="KAJ8665388.1"/>
    <property type="molecule type" value="Genomic_DNA"/>
</dbReference>
<gene>
    <name evidence="1" type="ORF">QAD02_007050</name>
</gene>
<keyword evidence="2" id="KW-1185">Reference proteome</keyword>
<reference evidence="1" key="1">
    <citation type="submission" date="2023-04" db="EMBL/GenBank/DDBJ databases">
        <title>A chromosome-level genome assembly of the parasitoid wasp Eretmocerus hayati.</title>
        <authorList>
            <person name="Zhong Y."/>
            <person name="Liu S."/>
            <person name="Liu Y."/>
        </authorList>
    </citation>
    <scope>NUCLEOTIDE SEQUENCE</scope>
    <source>
        <strain evidence="1">ZJU_SS_LIU_2023</strain>
    </source>
</reference>
<evidence type="ECO:0000313" key="1">
    <source>
        <dbReference type="EMBL" id="KAJ8665388.1"/>
    </source>
</evidence>